<organism evidence="7 8">
    <name type="scientific">Kaustia mangrovi</name>
    <dbReference type="NCBI Taxonomy" id="2593653"/>
    <lineage>
        <taxon>Bacteria</taxon>
        <taxon>Pseudomonadati</taxon>
        <taxon>Pseudomonadota</taxon>
        <taxon>Alphaproteobacteria</taxon>
        <taxon>Hyphomicrobiales</taxon>
        <taxon>Parvibaculaceae</taxon>
        <taxon>Kaustia</taxon>
    </lineage>
</organism>
<keyword evidence="8" id="KW-1185">Reference proteome</keyword>
<comment type="subcellular location">
    <subcellularLocation>
        <location evidence="1">Membrane</location>
        <topology evidence="1">Multi-pass membrane protein</topology>
    </subcellularLocation>
</comment>
<evidence type="ECO:0000256" key="6">
    <source>
        <dbReference type="SAM" id="Phobius"/>
    </source>
</evidence>
<dbReference type="CDD" id="cd16914">
    <property type="entry name" value="EcfT"/>
    <property type="match status" value="1"/>
</dbReference>
<protein>
    <submittedName>
        <fullName evidence="7">Energy-coupling factor transporter transmembrane protein EcfT</fullName>
    </submittedName>
</protein>
<feature type="transmembrane region" description="Helical" evidence="6">
    <location>
        <begin position="68"/>
        <end position="86"/>
    </location>
</feature>
<keyword evidence="5 6" id="KW-0472">Membrane</keyword>
<keyword evidence="4 6" id="KW-1133">Transmembrane helix</keyword>
<feature type="transmembrane region" description="Helical" evidence="6">
    <location>
        <begin position="132"/>
        <end position="153"/>
    </location>
</feature>
<feature type="transmembrane region" description="Helical" evidence="6">
    <location>
        <begin position="12"/>
        <end position="32"/>
    </location>
</feature>
<evidence type="ECO:0000313" key="8">
    <source>
        <dbReference type="Proteomes" id="UP000593594"/>
    </source>
</evidence>
<evidence type="ECO:0000256" key="5">
    <source>
        <dbReference type="ARBA" id="ARBA00023136"/>
    </source>
</evidence>
<comment type="similarity">
    <text evidence="2">Belongs to the CbiQ family.</text>
</comment>
<evidence type="ECO:0000256" key="2">
    <source>
        <dbReference type="ARBA" id="ARBA00008564"/>
    </source>
</evidence>
<dbReference type="Pfam" id="PF02361">
    <property type="entry name" value="CbiQ"/>
    <property type="match status" value="1"/>
</dbReference>
<sequence>MISLYLWPPGWAHRIPAGWKLLALAIVGGVISVTGDPAWLAAALAGVVALYASLGLRALKEIRRLAPLLPILVAIAGFHAVLGNWLDGVVVVERLAVMVLVANAVTMTTRMSDMLDIVSTVLKPLARVGVPVPAVAFAISLVVRFVPVLLNLWQDRAEAHRARTGKRPSWRALGSFFLDAVRLADRVAESVDARGGLPVLPA</sequence>
<accession>A0A7S8HDV6</accession>
<dbReference type="GO" id="GO:0005886">
    <property type="term" value="C:plasma membrane"/>
    <property type="evidence" value="ECO:0007669"/>
    <property type="project" value="UniProtKB-ARBA"/>
</dbReference>
<feature type="transmembrane region" description="Helical" evidence="6">
    <location>
        <begin position="38"/>
        <end position="56"/>
    </location>
</feature>
<dbReference type="Proteomes" id="UP000593594">
    <property type="component" value="Chromosome"/>
</dbReference>
<proteinExistence type="inferred from homology"/>
<evidence type="ECO:0000256" key="1">
    <source>
        <dbReference type="ARBA" id="ARBA00004141"/>
    </source>
</evidence>
<gene>
    <name evidence="7" type="ORF">HW532_19610</name>
</gene>
<evidence type="ECO:0000256" key="4">
    <source>
        <dbReference type="ARBA" id="ARBA00022989"/>
    </source>
</evidence>
<dbReference type="RefSeq" id="WP_213162082.1">
    <property type="nucleotide sequence ID" value="NZ_CP058214.1"/>
</dbReference>
<reference evidence="7 8" key="1">
    <citation type="submission" date="2020-06" db="EMBL/GenBank/DDBJ databases">
        <title>Genome sequence of 2 isolates from Red Sea Mangroves.</title>
        <authorList>
            <person name="Sefrji F."/>
            <person name="Michoud G."/>
            <person name="Merlino G."/>
            <person name="Daffonchio D."/>
        </authorList>
    </citation>
    <scope>NUCLEOTIDE SEQUENCE [LARGE SCALE GENOMIC DNA]</scope>
    <source>
        <strain evidence="7 8">R1DC25</strain>
    </source>
</reference>
<keyword evidence="3 6" id="KW-0812">Transmembrane</keyword>
<evidence type="ECO:0000313" key="7">
    <source>
        <dbReference type="EMBL" id="QPC44713.1"/>
    </source>
</evidence>
<name>A0A7S8HDV6_9HYPH</name>
<dbReference type="AlphaFoldDB" id="A0A7S8HDV6"/>
<evidence type="ECO:0000256" key="3">
    <source>
        <dbReference type="ARBA" id="ARBA00022692"/>
    </source>
</evidence>
<dbReference type="EMBL" id="CP058214">
    <property type="protein sequence ID" value="QPC44713.1"/>
    <property type="molecule type" value="Genomic_DNA"/>
</dbReference>
<dbReference type="InterPro" id="IPR003339">
    <property type="entry name" value="ABC/ECF_trnsptr_transmembrane"/>
</dbReference>
<dbReference type="KEGG" id="kmn:HW532_19610"/>